<sequence>MTRALHFHSEVHRAFHRARPESRTQGPGRVALPHRLLLGPRPPVPGGPAVARAGSPLPQLAGRGRRPQVAHRAQPRQPQLLPEPGPGPARALVLHQQRHRRPREAALRGRALSSSRDGFPSTTSCYNRAGGEV</sequence>
<name>A0AAW0K7A8_MYOGA</name>
<evidence type="ECO:0000256" key="1">
    <source>
        <dbReference type="SAM" id="MobiDB-lite"/>
    </source>
</evidence>
<protein>
    <submittedName>
        <fullName evidence="2">Uncharacterized protein</fullName>
    </submittedName>
</protein>
<proteinExistence type="predicted"/>
<comment type="caution">
    <text evidence="2">The sequence shown here is derived from an EMBL/GenBank/DDBJ whole genome shotgun (WGS) entry which is preliminary data.</text>
</comment>
<organism evidence="2 3">
    <name type="scientific">Myodes glareolus</name>
    <name type="common">Bank vole</name>
    <name type="synonym">Clethrionomys glareolus</name>
    <dbReference type="NCBI Taxonomy" id="447135"/>
    <lineage>
        <taxon>Eukaryota</taxon>
        <taxon>Metazoa</taxon>
        <taxon>Chordata</taxon>
        <taxon>Craniata</taxon>
        <taxon>Vertebrata</taxon>
        <taxon>Euteleostomi</taxon>
        <taxon>Mammalia</taxon>
        <taxon>Eutheria</taxon>
        <taxon>Euarchontoglires</taxon>
        <taxon>Glires</taxon>
        <taxon>Rodentia</taxon>
        <taxon>Myomorpha</taxon>
        <taxon>Muroidea</taxon>
        <taxon>Cricetidae</taxon>
        <taxon>Arvicolinae</taxon>
        <taxon>Myodes</taxon>
    </lineage>
</organism>
<dbReference type="EMBL" id="JBBHLL010000004">
    <property type="protein sequence ID" value="KAK7834401.1"/>
    <property type="molecule type" value="Genomic_DNA"/>
</dbReference>
<reference evidence="2 3" key="1">
    <citation type="journal article" date="2023" name="bioRxiv">
        <title>Conserved and derived expression patterns and positive selection on dental genes reveal complex evolutionary context of ever-growing rodent molars.</title>
        <authorList>
            <person name="Calamari Z.T."/>
            <person name="Song A."/>
            <person name="Cohen E."/>
            <person name="Akter M."/>
            <person name="Roy R.D."/>
            <person name="Hallikas O."/>
            <person name="Christensen M.M."/>
            <person name="Li P."/>
            <person name="Marangoni P."/>
            <person name="Jernvall J."/>
            <person name="Klein O.D."/>
        </authorList>
    </citation>
    <scope>NUCLEOTIDE SEQUENCE [LARGE SCALE GENOMIC DNA]</scope>
    <source>
        <strain evidence="2">V071</strain>
    </source>
</reference>
<dbReference type="Proteomes" id="UP001488838">
    <property type="component" value="Unassembled WGS sequence"/>
</dbReference>
<evidence type="ECO:0000313" key="2">
    <source>
        <dbReference type="EMBL" id="KAK7834401.1"/>
    </source>
</evidence>
<keyword evidence="3" id="KW-1185">Reference proteome</keyword>
<feature type="compositionally biased region" description="Basic and acidic residues" evidence="1">
    <location>
        <begin position="7"/>
        <end position="22"/>
    </location>
</feature>
<dbReference type="AlphaFoldDB" id="A0AAW0K7A8"/>
<feature type="compositionally biased region" description="Polar residues" evidence="1">
    <location>
        <begin position="112"/>
        <end position="126"/>
    </location>
</feature>
<evidence type="ECO:0000313" key="3">
    <source>
        <dbReference type="Proteomes" id="UP001488838"/>
    </source>
</evidence>
<accession>A0AAW0K7A8</accession>
<feature type="region of interest" description="Disordered" evidence="1">
    <location>
        <begin position="1"/>
        <end position="133"/>
    </location>
</feature>
<gene>
    <name evidence="2" type="ORF">U0070_017587</name>
</gene>